<gene>
    <name evidence="6" type="ORF">NLU13_7198</name>
</gene>
<evidence type="ECO:0000256" key="1">
    <source>
        <dbReference type="ARBA" id="ARBA00022593"/>
    </source>
</evidence>
<protein>
    <recommendedName>
        <fullName evidence="8">AoPex11B-like protein</fullName>
    </recommendedName>
</protein>
<evidence type="ECO:0000256" key="3">
    <source>
        <dbReference type="ARBA" id="ARBA00023140"/>
    </source>
</evidence>
<dbReference type="GO" id="GO:0016559">
    <property type="term" value="P:peroxisome fission"/>
    <property type="evidence" value="ECO:0007669"/>
    <property type="project" value="InterPro"/>
</dbReference>
<reference evidence="6" key="1">
    <citation type="submission" date="2022-10" db="EMBL/GenBank/DDBJ databases">
        <title>Determination and structural analysis of whole genome sequence of Sarocladium strictum F4-1.</title>
        <authorList>
            <person name="Hu L."/>
            <person name="Jiang Y."/>
        </authorList>
    </citation>
    <scope>NUCLEOTIDE SEQUENCE</scope>
    <source>
        <strain evidence="6">F4-1</strain>
    </source>
</reference>
<evidence type="ECO:0008006" key="8">
    <source>
        <dbReference type="Google" id="ProtNLM"/>
    </source>
</evidence>
<sequence>MANTFHQFVAFGIDIVGLERILRGIQSLLLIFMAWPLSLTHFSSTISIEKATLLTVPFRLLQSRVGLVRRVLRTFRFIDSFNGGVVLFQNQSPGQGIEVWLDVISKTTLGMWGLLETITMLDAFEVPGLEYFGAAKTAEYNRQAQIYWFVALVASALSSLVKIGKVAQSTDSTEEAKDTAAAKKKPGKGRKSINEKGKDKAADVTGSQRSAKIRQLSIKFVSDCLDMVIPASGVGWINLDRGLVASAMLVTTFITGKDVWDRCGKELDAKAS</sequence>
<accession>A0AA39GCD5</accession>
<comment type="subcellular location">
    <subcellularLocation>
        <location evidence="4">Peroxisome membrane</location>
    </subcellularLocation>
</comment>
<dbReference type="Pfam" id="PF05648">
    <property type="entry name" value="PEX11"/>
    <property type="match status" value="1"/>
</dbReference>
<feature type="compositionally biased region" description="Basic and acidic residues" evidence="5">
    <location>
        <begin position="192"/>
        <end position="202"/>
    </location>
</feature>
<dbReference type="AlphaFoldDB" id="A0AA39GCD5"/>
<dbReference type="PANTHER" id="PTHR12652">
    <property type="entry name" value="PEROXISOMAL BIOGENESIS FACTOR 11"/>
    <property type="match status" value="1"/>
</dbReference>
<keyword evidence="7" id="KW-1185">Reference proteome</keyword>
<dbReference type="Proteomes" id="UP001175261">
    <property type="component" value="Unassembled WGS sequence"/>
</dbReference>
<dbReference type="GO" id="GO:0005778">
    <property type="term" value="C:peroxisomal membrane"/>
    <property type="evidence" value="ECO:0007669"/>
    <property type="project" value="UniProtKB-SubCell"/>
</dbReference>
<evidence type="ECO:0000256" key="4">
    <source>
        <dbReference type="ARBA" id="ARBA00046271"/>
    </source>
</evidence>
<evidence type="ECO:0000313" key="6">
    <source>
        <dbReference type="EMBL" id="KAK0384720.1"/>
    </source>
</evidence>
<evidence type="ECO:0000256" key="5">
    <source>
        <dbReference type="SAM" id="MobiDB-lite"/>
    </source>
</evidence>
<feature type="compositionally biased region" description="Basic residues" evidence="5">
    <location>
        <begin position="182"/>
        <end position="191"/>
    </location>
</feature>
<keyword evidence="1" id="KW-0962">Peroxisome biogenesis</keyword>
<comment type="caution">
    <text evidence="6">The sequence shown here is derived from an EMBL/GenBank/DDBJ whole genome shotgun (WGS) entry which is preliminary data.</text>
</comment>
<organism evidence="6 7">
    <name type="scientific">Sarocladium strictum</name>
    <name type="common">Black bundle disease fungus</name>
    <name type="synonym">Acremonium strictum</name>
    <dbReference type="NCBI Taxonomy" id="5046"/>
    <lineage>
        <taxon>Eukaryota</taxon>
        <taxon>Fungi</taxon>
        <taxon>Dikarya</taxon>
        <taxon>Ascomycota</taxon>
        <taxon>Pezizomycotina</taxon>
        <taxon>Sordariomycetes</taxon>
        <taxon>Hypocreomycetidae</taxon>
        <taxon>Hypocreales</taxon>
        <taxon>Sarocladiaceae</taxon>
        <taxon>Sarocladium</taxon>
    </lineage>
</organism>
<dbReference type="PANTHER" id="PTHR12652:SF23">
    <property type="entry name" value="MICROBODY (PEROXISOME) PROLIFERATION PROTEIN PEROXIN 11B (EUROFUNG)"/>
    <property type="match status" value="1"/>
</dbReference>
<proteinExistence type="predicted"/>
<keyword evidence="2" id="KW-0472">Membrane</keyword>
<feature type="region of interest" description="Disordered" evidence="5">
    <location>
        <begin position="177"/>
        <end position="206"/>
    </location>
</feature>
<dbReference type="InterPro" id="IPR008733">
    <property type="entry name" value="PEX11"/>
</dbReference>
<keyword evidence="3" id="KW-0576">Peroxisome</keyword>
<dbReference type="EMBL" id="JAPDFR010000007">
    <property type="protein sequence ID" value="KAK0384720.1"/>
    <property type="molecule type" value="Genomic_DNA"/>
</dbReference>
<name>A0AA39GCD5_SARSR</name>
<evidence type="ECO:0000256" key="2">
    <source>
        <dbReference type="ARBA" id="ARBA00023136"/>
    </source>
</evidence>
<evidence type="ECO:0000313" key="7">
    <source>
        <dbReference type="Proteomes" id="UP001175261"/>
    </source>
</evidence>